<evidence type="ECO:0000313" key="3">
    <source>
        <dbReference type="Proteomes" id="UP001499884"/>
    </source>
</evidence>
<dbReference type="Gene3D" id="3.40.50.720">
    <property type="entry name" value="NAD(P)-binding Rossmann-like Domain"/>
    <property type="match status" value="1"/>
</dbReference>
<sequence>MVVVGRSPDKTRAVAERLDAPSTSPTSPGWTTSGGWRGNSPPPTPASTCWPTTPGAAKSEDILFTTELDRRHRAAGIAAACFHPGDVASGFGSQTTSRVMGFVAGNRIARSFLATPEKGAEQLVRLAEGVPGADWRQGAYSCRREATRPRNRRAVDADFARRFWDRFEELLAGRLPGAAR</sequence>
<accession>A0ABP7FAX8</accession>
<dbReference type="Proteomes" id="UP001499884">
    <property type="component" value="Unassembled WGS sequence"/>
</dbReference>
<dbReference type="InterPro" id="IPR036291">
    <property type="entry name" value="NAD(P)-bd_dom_sf"/>
</dbReference>
<name>A0ABP7FAX8_9ACTN</name>
<keyword evidence="3" id="KW-1185">Reference proteome</keyword>
<feature type="compositionally biased region" description="Low complexity" evidence="1">
    <location>
        <begin position="21"/>
        <end position="34"/>
    </location>
</feature>
<dbReference type="SUPFAM" id="SSF51735">
    <property type="entry name" value="NAD(P)-binding Rossmann-fold domains"/>
    <property type="match status" value="1"/>
</dbReference>
<dbReference type="EMBL" id="BAABEP010000023">
    <property type="protein sequence ID" value="GAA3735231.1"/>
    <property type="molecule type" value="Genomic_DNA"/>
</dbReference>
<protein>
    <submittedName>
        <fullName evidence="2">Uncharacterized protein</fullName>
    </submittedName>
</protein>
<feature type="region of interest" description="Disordered" evidence="1">
    <location>
        <begin position="1"/>
        <end position="47"/>
    </location>
</feature>
<reference evidence="3" key="1">
    <citation type="journal article" date="2019" name="Int. J. Syst. Evol. Microbiol.">
        <title>The Global Catalogue of Microorganisms (GCM) 10K type strain sequencing project: providing services to taxonomists for standard genome sequencing and annotation.</title>
        <authorList>
            <consortium name="The Broad Institute Genomics Platform"/>
            <consortium name="The Broad Institute Genome Sequencing Center for Infectious Disease"/>
            <person name="Wu L."/>
            <person name="Ma J."/>
        </authorList>
    </citation>
    <scope>NUCLEOTIDE SEQUENCE [LARGE SCALE GENOMIC DNA]</scope>
    <source>
        <strain evidence="3">JCM 30846</strain>
    </source>
</reference>
<evidence type="ECO:0000256" key="1">
    <source>
        <dbReference type="SAM" id="MobiDB-lite"/>
    </source>
</evidence>
<evidence type="ECO:0000313" key="2">
    <source>
        <dbReference type="EMBL" id="GAA3735231.1"/>
    </source>
</evidence>
<comment type="caution">
    <text evidence="2">The sequence shown here is derived from an EMBL/GenBank/DDBJ whole genome shotgun (WGS) entry which is preliminary data.</text>
</comment>
<gene>
    <name evidence="2" type="ORF">GCM10023082_35480</name>
</gene>
<feature type="compositionally biased region" description="Basic and acidic residues" evidence="1">
    <location>
        <begin position="7"/>
        <end position="19"/>
    </location>
</feature>
<proteinExistence type="predicted"/>
<organism evidence="2 3">
    <name type="scientific">Streptomyces tremellae</name>
    <dbReference type="NCBI Taxonomy" id="1124239"/>
    <lineage>
        <taxon>Bacteria</taxon>
        <taxon>Bacillati</taxon>
        <taxon>Actinomycetota</taxon>
        <taxon>Actinomycetes</taxon>
        <taxon>Kitasatosporales</taxon>
        <taxon>Streptomycetaceae</taxon>
        <taxon>Streptomyces</taxon>
    </lineage>
</organism>